<gene>
    <name evidence="1" type="ORF">EIO64_17655</name>
</gene>
<sequence length="135" mass="16056">MLQQQTKADRRFVRCGLLSFLGHRICLARCPGVTGQRLFDPFLFRIFLFQNLYFDYIKYLALHSLHCEKEKVPRQQRLPGTDGYEKKSRNLSHFCGSFCVSKDGMGLVFQNARWYNITIYTVSKDIYFRFYMVKI</sequence>
<proteinExistence type="predicted"/>
<evidence type="ECO:0000313" key="1">
    <source>
        <dbReference type="EMBL" id="QCI60809.1"/>
    </source>
</evidence>
<protein>
    <submittedName>
        <fullName evidence="1">Uncharacterized protein</fullName>
    </submittedName>
</protein>
<keyword evidence="2" id="KW-1185">Reference proteome</keyword>
<dbReference type="Proteomes" id="UP000298642">
    <property type="component" value="Chromosome"/>
</dbReference>
<reference evidence="2" key="1">
    <citation type="submission" date="2018-12" db="EMBL/GenBank/DDBJ databases">
        <title>Dusodibacter welbiota gen. nov., sp. nov., isolated from human faeces and emended description of the Oscillibacter genus.</title>
        <authorList>
            <person name="Le Roy T."/>
            <person name="Van der Smissen P."/>
            <person name="Delzenne N."/>
            <person name="Muccioli G."/>
            <person name="Collet J.F."/>
            <person name="Cani P.D."/>
        </authorList>
    </citation>
    <scope>NUCLEOTIDE SEQUENCE [LARGE SCALE GENOMIC DNA]</scope>
    <source>
        <strain evidence="2">J115</strain>
    </source>
</reference>
<organism evidence="1 2">
    <name type="scientific">Dysosmobacter welbionis</name>
    <dbReference type="NCBI Taxonomy" id="2093857"/>
    <lineage>
        <taxon>Bacteria</taxon>
        <taxon>Bacillati</taxon>
        <taxon>Bacillota</taxon>
        <taxon>Clostridia</taxon>
        <taxon>Eubacteriales</taxon>
        <taxon>Oscillospiraceae</taxon>
        <taxon>Dysosmobacter</taxon>
    </lineage>
</organism>
<name>A0A4D7ANF3_9FIRM</name>
<dbReference type="KEGG" id="obj:EIO64_17655"/>
<dbReference type="AlphaFoldDB" id="A0A4D7ANF3"/>
<dbReference type="EMBL" id="CP034413">
    <property type="protein sequence ID" value="QCI60809.1"/>
    <property type="molecule type" value="Genomic_DNA"/>
</dbReference>
<dbReference type="RefSeq" id="WP_136891728.1">
    <property type="nucleotide sequence ID" value="NZ_CP034413.3"/>
</dbReference>
<evidence type="ECO:0000313" key="2">
    <source>
        <dbReference type="Proteomes" id="UP000298642"/>
    </source>
</evidence>
<accession>A0A4D7ANF3</accession>